<keyword evidence="1" id="KW-0472">Membrane</keyword>
<dbReference type="Proteomes" id="UP001235840">
    <property type="component" value="Unassembled WGS sequence"/>
</dbReference>
<keyword evidence="1" id="KW-0812">Transmembrane</keyword>
<keyword evidence="1" id="KW-1133">Transmembrane helix</keyword>
<comment type="caution">
    <text evidence="2">The sequence shown here is derived from an EMBL/GenBank/DDBJ whole genome shotgun (WGS) entry which is preliminary data.</text>
</comment>
<keyword evidence="3" id="KW-1185">Reference proteome</keyword>
<dbReference type="Pfam" id="PF11188">
    <property type="entry name" value="DUF2975"/>
    <property type="match status" value="1"/>
</dbReference>
<protein>
    <recommendedName>
        <fullName evidence="4">DUF2975 domain-containing protein</fullName>
    </recommendedName>
</protein>
<dbReference type="EMBL" id="JAUSTY010000025">
    <property type="protein sequence ID" value="MDQ0168192.1"/>
    <property type="molecule type" value="Genomic_DNA"/>
</dbReference>
<evidence type="ECO:0008006" key="4">
    <source>
        <dbReference type="Google" id="ProtNLM"/>
    </source>
</evidence>
<organism evidence="2 3">
    <name type="scientific">Caldalkalibacillus horti</name>
    <dbReference type="NCBI Taxonomy" id="77523"/>
    <lineage>
        <taxon>Bacteria</taxon>
        <taxon>Bacillati</taxon>
        <taxon>Bacillota</taxon>
        <taxon>Bacilli</taxon>
        <taxon>Bacillales</taxon>
        <taxon>Bacillaceae</taxon>
        <taxon>Caldalkalibacillus</taxon>
    </lineage>
</organism>
<feature type="transmembrane region" description="Helical" evidence="1">
    <location>
        <begin position="7"/>
        <end position="30"/>
    </location>
</feature>
<name>A0ABT9W4M2_9BACI</name>
<evidence type="ECO:0000256" key="1">
    <source>
        <dbReference type="SAM" id="Phobius"/>
    </source>
</evidence>
<proteinExistence type="predicted"/>
<feature type="transmembrane region" description="Helical" evidence="1">
    <location>
        <begin position="50"/>
        <end position="72"/>
    </location>
</feature>
<sequence>MKRGMIVFLKLAIFVIGTLVLALSIFWLPWVAERSAEMHPEYAYLRFPVLIGLYVTVIPFMAALYQGFKLLGYIQRKNAFSEAAVQSLNHIKYYAIAISIIYIFGALGLYSLNALHPGVLLMGIAIIFASSVISLFSALLKELLNSALQLKLENDLTV</sequence>
<accession>A0ABT9W4M2</accession>
<gene>
    <name evidence="2" type="ORF">J2S11_004144</name>
</gene>
<feature type="transmembrane region" description="Helical" evidence="1">
    <location>
        <begin position="118"/>
        <end position="140"/>
    </location>
</feature>
<evidence type="ECO:0000313" key="2">
    <source>
        <dbReference type="EMBL" id="MDQ0168192.1"/>
    </source>
</evidence>
<dbReference type="RefSeq" id="WP_307397749.1">
    <property type="nucleotide sequence ID" value="NZ_BAAADK010000020.1"/>
</dbReference>
<dbReference type="InterPro" id="IPR021354">
    <property type="entry name" value="DUF2975"/>
</dbReference>
<feature type="transmembrane region" description="Helical" evidence="1">
    <location>
        <begin position="93"/>
        <end position="112"/>
    </location>
</feature>
<reference evidence="2 3" key="1">
    <citation type="submission" date="2023-07" db="EMBL/GenBank/DDBJ databases">
        <title>Genomic Encyclopedia of Type Strains, Phase IV (KMG-IV): sequencing the most valuable type-strain genomes for metagenomic binning, comparative biology and taxonomic classification.</title>
        <authorList>
            <person name="Goeker M."/>
        </authorList>
    </citation>
    <scope>NUCLEOTIDE SEQUENCE [LARGE SCALE GENOMIC DNA]</scope>
    <source>
        <strain evidence="2 3">DSM 12751</strain>
    </source>
</reference>
<evidence type="ECO:0000313" key="3">
    <source>
        <dbReference type="Proteomes" id="UP001235840"/>
    </source>
</evidence>